<evidence type="ECO:0000313" key="4">
    <source>
        <dbReference type="EMBL" id="TCO64505.1"/>
    </source>
</evidence>
<reference evidence="4 5" key="1">
    <citation type="submission" date="2019-03" db="EMBL/GenBank/DDBJ databases">
        <title>Genomic Encyclopedia of Type Strains, Phase IV (KMG-IV): sequencing the most valuable type-strain genomes for metagenomic binning, comparative biology and taxonomic classification.</title>
        <authorList>
            <person name="Goeker M."/>
        </authorList>
    </citation>
    <scope>NUCLEOTIDE SEQUENCE [LARGE SCALE GENOMIC DNA]</scope>
    <source>
        <strain evidence="4 5">DSM 45934</strain>
    </source>
</reference>
<feature type="signal peptide" evidence="2">
    <location>
        <begin position="1"/>
        <end position="19"/>
    </location>
</feature>
<evidence type="ECO:0000256" key="2">
    <source>
        <dbReference type="SAM" id="SignalP"/>
    </source>
</evidence>
<organism evidence="4 5">
    <name type="scientific">Actinocrispum wychmicini</name>
    <dbReference type="NCBI Taxonomy" id="1213861"/>
    <lineage>
        <taxon>Bacteria</taxon>
        <taxon>Bacillati</taxon>
        <taxon>Actinomycetota</taxon>
        <taxon>Actinomycetes</taxon>
        <taxon>Pseudonocardiales</taxon>
        <taxon>Pseudonocardiaceae</taxon>
        <taxon>Actinocrispum</taxon>
    </lineage>
</organism>
<dbReference type="AlphaFoldDB" id="A0A4R2KDB8"/>
<gene>
    <name evidence="4" type="ORF">EV192_101281</name>
</gene>
<dbReference type="Proteomes" id="UP000295680">
    <property type="component" value="Unassembled WGS sequence"/>
</dbReference>
<dbReference type="Pfam" id="PF03793">
    <property type="entry name" value="PASTA"/>
    <property type="match status" value="1"/>
</dbReference>
<evidence type="ECO:0000259" key="3">
    <source>
        <dbReference type="PROSITE" id="PS51178"/>
    </source>
</evidence>
<dbReference type="RefSeq" id="WP_243726562.1">
    <property type="nucleotide sequence ID" value="NZ_SLWS01000001.1"/>
</dbReference>
<feature type="domain" description="PASTA" evidence="3">
    <location>
        <begin position="45"/>
        <end position="117"/>
    </location>
</feature>
<dbReference type="InterPro" id="IPR005543">
    <property type="entry name" value="PASTA_dom"/>
</dbReference>
<feature type="chain" id="PRO_5038415094" evidence="2">
    <location>
        <begin position="20"/>
        <end position="120"/>
    </location>
</feature>
<keyword evidence="5" id="KW-1185">Reference proteome</keyword>
<protein>
    <submittedName>
        <fullName evidence="4">PASTA domain-containing protein</fullName>
    </submittedName>
</protein>
<dbReference type="EMBL" id="SLWS01000001">
    <property type="protein sequence ID" value="TCO64505.1"/>
    <property type="molecule type" value="Genomic_DNA"/>
</dbReference>
<feature type="compositionally biased region" description="Basic and acidic residues" evidence="1">
    <location>
        <begin position="107"/>
        <end position="120"/>
    </location>
</feature>
<sequence>MRKAWLAGALLLAACSATPTETPAAAPAAAPEPVLGQTVVRGTKAPSGNLVPDVVGKNREDARRTLQASGFYNFTDEDATGRGRMIIVDRNWQVVSQEPPGGAALDPKQEVLLRSKKYTD</sequence>
<accession>A0A4R2KDB8</accession>
<evidence type="ECO:0000256" key="1">
    <source>
        <dbReference type="SAM" id="MobiDB-lite"/>
    </source>
</evidence>
<dbReference type="Gene3D" id="3.30.10.20">
    <property type="match status" value="1"/>
</dbReference>
<dbReference type="CDD" id="cd06577">
    <property type="entry name" value="PASTA_pknB"/>
    <property type="match status" value="1"/>
</dbReference>
<name>A0A4R2KDB8_9PSEU</name>
<dbReference type="PROSITE" id="PS51178">
    <property type="entry name" value="PASTA"/>
    <property type="match status" value="1"/>
</dbReference>
<proteinExistence type="predicted"/>
<comment type="caution">
    <text evidence="4">The sequence shown here is derived from an EMBL/GenBank/DDBJ whole genome shotgun (WGS) entry which is preliminary data.</text>
</comment>
<dbReference type="PROSITE" id="PS51257">
    <property type="entry name" value="PROKAR_LIPOPROTEIN"/>
    <property type="match status" value="1"/>
</dbReference>
<evidence type="ECO:0000313" key="5">
    <source>
        <dbReference type="Proteomes" id="UP000295680"/>
    </source>
</evidence>
<feature type="region of interest" description="Disordered" evidence="1">
    <location>
        <begin position="97"/>
        <end position="120"/>
    </location>
</feature>
<keyword evidence="2" id="KW-0732">Signal</keyword>